<dbReference type="Gene3D" id="1.10.8.10">
    <property type="entry name" value="DNA helicase RuvA subunit, C-terminal domain"/>
    <property type="match status" value="1"/>
</dbReference>
<organism evidence="10">
    <name type="scientific">Phallusia mammillata</name>
    <dbReference type="NCBI Taxonomy" id="59560"/>
    <lineage>
        <taxon>Eukaryota</taxon>
        <taxon>Metazoa</taxon>
        <taxon>Chordata</taxon>
        <taxon>Tunicata</taxon>
        <taxon>Ascidiacea</taxon>
        <taxon>Phlebobranchia</taxon>
        <taxon>Ascidiidae</taxon>
        <taxon>Phallusia</taxon>
    </lineage>
</organism>
<dbReference type="InterPro" id="IPR015940">
    <property type="entry name" value="UBA"/>
</dbReference>
<gene>
    <name evidence="10" type="primary">Ubash3b</name>
</gene>
<dbReference type="PROSITE" id="PS50030">
    <property type="entry name" value="UBA"/>
    <property type="match status" value="1"/>
</dbReference>
<dbReference type="Pfam" id="PF22562">
    <property type="entry name" value="UBA_7"/>
    <property type="match status" value="1"/>
</dbReference>
<dbReference type="InterPro" id="IPR036028">
    <property type="entry name" value="SH3-like_dom_sf"/>
</dbReference>
<dbReference type="SUPFAM" id="SSF46934">
    <property type="entry name" value="UBA-like"/>
    <property type="match status" value="1"/>
</dbReference>
<sequence>MTEEQALFLQQNAADTLLRNTSSLQVLLSMGFPKERALKALAATGDAGVQVACDWIFAHVKDPTLDQITPRDFILYACPAGPLGVQLEEFWQQSLMSCGRNGVHTSFPHVTMCSFFKCTDENVSKLVRAMKTACNRATQEPHPSKFDLEYFSTQNYVGLFLEDGAANFLRKLSDYFAEEAQKVPDVKVESHSNKQLHITLAYKFPANKFEKLEALAKKIDLKKPSTWEIRLYSKDPKFGDCETLRVLYPYTPTSDSHLQLINGDCIFVGPEDVANLSKSTFEGWFYGTSWMTGCSGFFPASHTNKSTDTDTWTMHKNFVVVGNSKASKDEKLMRRYSKGADEFHTSGYSSTQSLLQKNMASVPENSTTQNSEDQGHSSKTDSSSTDAPPRPPKDDVYAQVQKPKGQTSLLPKVSKSSRRIYIFRHCERVDVTFGKQWIQLSFDEKGNYIRKNLNMPRKLPNRPGGPKDFVHDSPITEMGVHQAVLTGQALKQMGVSIENVYSSPSLRCLQTATGILQGMEQNRKLPIRIDLGLYEWMKWSGGSFPKFLDANSLTTFGINVEKSYRSKFKPDDMPLNERCTDYFKRGHKFLSSIIKETHGDIMIVGHAGSLDGLSRQIQGLSPRAMPEFVSIVTKVPYCGSVVLEEFPDLGVWQLIEPPYPSLIHAPNPQFDWTVLQG</sequence>
<dbReference type="CDD" id="cd14301">
    <property type="entry name" value="UBA_UBS3B"/>
    <property type="match status" value="1"/>
</dbReference>
<evidence type="ECO:0000259" key="9">
    <source>
        <dbReference type="PROSITE" id="PS50030"/>
    </source>
</evidence>
<evidence type="ECO:0000313" key="10">
    <source>
        <dbReference type="EMBL" id="CAB3267428.1"/>
    </source>
</evidence>
<protein>
    <submittedName>
        <fullName evidence="10">Ubiquitin-associated and SH3 domain-containing protein B-like</fullName>
    </submittedName>
</protein>
<dbReference type="CDD" id="cd07067">
    <property type="entry name" value="HP_PGM_like"/>
    <property type="match status" value="1"/>
</dbReference>
<proteinExistence type="evidence at transcript level"/>
<feature type="domain" description="UBA" evidence="9">
    <location>
        <begin position="18"/>
        <end position="59"/>
    </location>
</feature>
<keyword evidence="3 6" id="KW-0728">SH3 domain</keyword>
<evidence type="ECO:0000259" key="8">
    <source>
        <dbReference type="PROSITE" id="PS50002"/>
    </source>
</evidence>
<evidence type="ECO:0000256" key="5">
    <source>
        <dbReference type="ARBA" id="ARBA00023242"/>
    </source>
</evidence>
<dbReference type="InterPro" id="IPR001452">
    <property type="entry name" value="SH3_domain"/>
</dbReference>
<dbReference type="Gene3D" id="3.90.1140.10">
    <property type="entry name" value="Cyclic phosphodiesterase"/>
    <property type="match status" value="1"/>
</dbReference>
<evidence type="ECO:0000256" key="7">
    <source>
        <dbReference type="SAM" id="MobiDB-lite"/>
    </source>
</evidence>
<dbReference type="GO" id="GO:0005634">
    <property type="term" value="C:nucleus"/>
    <property type="evidence" value="ECO:0007669"/>
    <property type="project" value="UniProtKB-SubCell"/>
</dbReference>
<dbReference type="Gene3D" id="2.30.30.40">
    <property type="entry name" value="SH3 Domains"/>
    <property type="match status" value="1"/>
</dbReference>
<dbReference type="InterPro" id="IPR009060">
    <property type="entry name" value="UBA-like_sf"/>
</dbReference>
<dbReference type="Pfam" id="PF14604">
    <property type="entry name" value="SH3_9"/>
    <property type="match status" value="1"/>
</dbReference>
<dbReference type="InterPro" id="IPR013078">
    <property type="entry name" value="His_Pase_superF_clade-1"/>
</dbReference>
<dbReference type="PROSITE" id="PS50002">
    <property type="entry name" value="SH3"/>
    <property type="match status" value="1"/>
</dbReference>
<evidence type="ECO:0000256" key="1">
    <source>
        <dbReference type="ARBA" id="ARBA00004123"/>
    </source>
</evidence>
<dbReference type="InterPro" id="IPR051710">
    <property type="entry name" value="Phosphatase_SH3-domain"/>
</dbReference>
<dbReference type="SUPFAM" id="SSF53254">
    <property type="entry name" value="Phosphoglycerate mutase-like"/>
    <property type="match status" value="1"/>
</dbReference>
<dbReference type="Gene3D" id="3.40.50.1240">
    <property type="entry name" value="Phosphoglycerate mutase-like"/>
    <property type="match status" value="1"/>
</dbReference>
<dbReference type="SUPFAM" id="SSF50044">
    <property type="entry name" value="SH3-domain"/>
    <property type="match status" value="1"/>
</dbReference>
<dbReference type="CDD" id="cd11791">
    <property type="entry name" value="SH3_UBASH3"/>
    <property type="match status" value="1"/>
</dbReference>
<keyword evidence="5" id="KW-0539">Nucleus</keyword>
<dbReference type="FunFam" id="1.10.8.10:FF:000053">
    <property type="entry name" value="Ubiquitin-associated and SH3 domain-containing, A"/>
    <property type="match status" value="1"/>
</dbReference>
<evidence type="ECO:0000256" key="4">
    <source>
        <dbReference type="ARBA" id="ARBA00022490"/>
    </source>
</evidence>
<feature type="domain" description="SH3" evidence="8">
    <location>
        <begin position="239"/>
        <end position="308"/>
    </location>
</feature>
<evidence type="ECO:0000256" key="2">
    <source>
        <dbReference type="ARBA" id="ARBA00004496"/>
    </source>
</evidence>
<dbReference type="FunFam" id="2.30.30.40:FF:000052">
    <property type="entry name" value="Ubiquitin-associated and SH3 domain-containing protein B"/>
    <property type="match status" value="1"/>
</dbReference>
<dbReference type="PANTHER" id="PTHR16469">
    <property type="entry name" value="UBIQUITIN-ASSOCIATED AND SH3 DOMAIN-CONTAINING BA-RELATED"/>
    <property type="match status" value="1"/>
</dbReference>
<reference evidence="10" key="1">
    <citation type="submission" date="2020-04" db="EMBL/GenBank/DDBJ databases">
        <authorList>
            <person name="Neveu A P."/>
        </authorList>
    </citation>
    <scope>NUCLEOTIDE SEQUENCE</scope>
    <source>
        <tissue evidence="10">Whole embryo</tissue>
    </source>
</reference>
<dbReference type="AlphaFoldDB" id="A0A6F9DWL2"/>
<dbReference type="EMBL" id="LR791566">
    <property type="protein sequence ID" value="CAB3267428.1"/>
    <property type="molecule type" value="mRNA"/>
</dbReference>
<dbReference type="Pfam" id="PF00300">
    <property type="entry name" value="His_Phos_1"/>
    <property type="match status" value="1"/>
</dbReference>
<feature type="region of interest" description="Disordered" evidence="7">
    <location>
        <begin position="358"/>
        <end position="411"/>
    </location>
</feature>
<name>A0A6F9DWL2_9ASCI</name>
<evidence type="ECO:0000256" key="6">
    <source>
        <dbReference type="PROSITE-ProRule" id="PRU00192"/>
    </source>
</evidence>
<dbReference type="PANTHER" id="PTHR16469:SF27">
    <property type="entry name" value="UBIQUITIN-ASSOCIATED AND SH3 DOMAIN-CONTAINING BA-RELATED"/>
    <property type="match status" value="1"/>
</dbReference>
<accession>A0A6F9DWL2</accession>
<dbReference type="InterPro" id="IPR029033">
    <property type="entry name" value="His_PPase_superfam"/>
</dbReference>
<evidence type="ECO:0000256" key="3">
    <source>
        <dbReference type="ARBA" id="ARBA00022443"/>
    </source>
</evidence>
<keyword evidence="4" id="KW-0963">Cytoplasm</keyword>
<feature type="compositionally biased region" description="Polar residues" evidence="7">
    <location>
        <begin position="358"/>
        <end position="372"/>
    </location>
</feature>
<comment type="subcellular location">
    <subcellularLocation>
        <location evidence="2">Cytoplasm</location>
    </subcellularLocation>
    <subcellularLocation>
        <location evidence="1">Nucleus</location>
    </subcellularLocation>
</comment>
<dbReference type="GO" id="GO:0005737">
    <property type="term" value="C:cytoplasm"/>
    <property type="evidence" value="ECO:0007669"/>
    <property type="project" value="UniProtKB-SubCell"/>
</dbReference>